<keyword evidence="3" id="KW-1185">Reference proteome</keyword>
<evidence type="ECO:0000256" key="1">
    <source>
        <dbReference type="SAM" id="MobiDB-lite"/>
    </source>
</evidence>
<protein>
    <submittedName>
        <fullName evidence="2">Uncharacterized protein</fullName>
    </submittedName>
</protein>
<organism evidence="2 3">
    <name type="scientific">Trichinella pseudospiralis</name>
    <name type="common">Parasitic roundworm</name>
    <dbReference type="NCBI Taxonomy" id="6337"/>
    <lineage>
        <taxon>Eukaryota</taxon>
        <taxon>Metazoa</taxon>
        <taxon>Ecdysozoa</taxon>
        <taxon>Nematoda</taxon>
        <taxon>Enoplea</taxon>
        <taxon>Dorylaimia</taxon>
        <taxon>Trichinellida</taxon>
        <taxon>Trichinellidae</taxon>
        <taxon>Trichinella</taxon>
    </lineage>
</organism>
<dbReference type="EMBL" id="JYDS01000233">
    <property type="protein sequence ID" value="KRZ20639.1"/>
    <property type="molecule type" value="Genomic_DNA"/>
</dbReference>
<gene>
    <name evidence="2" type="ORF">T4B_4615</name>
</gene>
<reference evidence="2 3" key="1">
    <citation type="submission" date="2015-01" db="EMBL/GenBank/DDBJ databases">
        <title>Evolution of Trichinella species and genotypes.</title>
        <authorList>
            <person name="Korhonen P.K."/>
            <person name="Edoardo P."/>
            <person name="Giuseppe L.R."/>
            <person name="Gasser R.B."/>
        </authorList>
    </citation>
    <scope>NUCLEOTIDE SEQUENCE [LARGE SCALE GENOMIC DNA]</scope>
    <source>
        <strain evidence="2">ISS588</strain>
    </source>
</reference>
<accession>A0A0V1ICT9</accession>
<comment type="caution">
    <text evidence="2">The sequence shown here is derived from an EMBL/GenBank/DDBJ whole genome shotgun (WGS) entry which is preliminary data.</text>
</comment>
<proteinExistence type="predicted"/>
<dbReference type="Proteomes" id="UP000054805">
    <property type="component" value="Unassembled WGS sequence"/>
</dbReference>
<sequence>MIDEQRRRRRRVKKRSTSVGRSIGGVERDSGGGTDWNIKAKGKVDSAAAVRPPSKRSLSPTTLLLFNNRAAGWQTRSYR</sequence>
<name>A0A0V1ICT9_TRIPS</name>
<feature type="compositionally biased region" description="Basic residues" evidence="1">
    <location>
        <begin position="7"/>
        <end position="16"/>
    </location>
</feature>
<evidence type="ECO:0000313" key="3">
    <source>
        <dbReference type="Proteomes" id="UP000054805"/>
    </source>
</evidence>
<feature type="region of interest" description="Disordered" evidence="1">
    <location>
        <begin position="1"/>
        <end position="59"/>
    </location>
</feature>
<dbReference type="AlphaFoldDB" id="A0A0V1ICT9"/>
<evidence type="ECO:0000313" key="2">
    <source>
        <dbReference type="EMBL" id="KRZ20639.1"/>
    </source>
</evidence>